<reference evidence="1" key="1">
    <citation type="submission" date="2021-02" db="EMBL/GenBank/DDBJ databases">
        <authorList>
            <person name="Dougan E. K."/>
            <person name="Rhodes N."/>
            <person name="Thang M."/>
            <person name="Chan C."/>
        </authorList>
    </citation>
    <scope>NUCLEOTIDE SEQUENCE</scope>
</reference>
<keyword evidence="2" id="KW-1185">Reference proteome</keyword>
<organism evidence="1 2">
    <name type="scientific">Symbiodinium pilosum</name>
    <name type="common">Dinoflagellate</name>
    <dbReference type="NCBI Taxonomy" id="2952"/>
    <lineage>
        <taxon>Eukaryota</taxon>
        <taxon>Sar</taxon>
        <taxon>Alveolata</taxon>
        <taxon>Dinophyceae</taxon>
        <taxon>Suessiales</taxon>
        <taxon>Symbiodiniaceae</taxon>
        <taxon>Symbiodinium</taxon>
    </lineage>
</organism>
<dbReference type="EMBL" id="CAJNIZ010022001">
    <property type="protein sequence ID" value="CAE7457386.1"/>
    <property type="molecule type" value="Genomic_DNA"/>
</dbReference>
<accession>A0A812RZ16</accession>
<sequence length="513" mass="56456">MSSLRMSLPKRRLKTLGEIKQLSECAEVRDKQGIHEKLASVSALKLGRKPRTALMEILQDRYGIEDTSVPSLCLTGMPIVGKALSSPFFFEHDVPATISVKELLSLSKKHRTTMMNRVVRMAGSSGEQTAAAIWDKTVKEVAEGSMAGPFTLEDVQNRQVSISITAVYDPANKQAKLFEIYGQPFGAGHAVPNFYRVAEWLSRLVGFDIDGKKSQPPAEFCHVLGVAFNTQALAAEKHFLVEAKPSRKLNFCKMVRAVLSQGELTPSLAGSIVGKFGFLCSSLFGKVGRCCTKSVRDRQYSVSPLFSIDPNLRASLQLMMEFVNLSPPRTVQMSNDTPRPILYTDASDVPERRGGRFVLGAVLLYGAMRERMEYTSLVLPPDLVATWAHRQSYMGQLELLAGPLALATWPAVLRHTKLFHFIDNDSAAACLVKGYSPQVDSSPLVGDYWLKAAAAGLDVYIDRVESKSNLADGPSRLDYQVVHSLGGKYVPPPTGFSIPTLHSFSKLDWARDL</sequence>
<protein>
    <submittedName>
        <fullName evidence="1">Uncharacterized protein</fullName>
    </submittedName>
</protein>
<comment type="caution">
    <text evidence="1">The sequence shown here is derived from an EMBL/GenBank/DDBJ whole genome shotgun (WGS) entry which is preliminary data.</text>
</comment>
<evidence type="ECO:0000313" key="2">
    <source>
        <dbReference type="Proteomes" id="UP000649617"/>
    </source>
</evidence>
<name>A0A812RZ16_SYMPI</name>
<evidence type="ECO:0000313" key="1">
    <source>
        <dbReference type="EMBL" id="CAE7457386.1"/>
    </source>
</evidence>
<proteinExistence type="predicted"/>
<dbReference type="Proteomes" id="UP000649617">
    <property type="component" value="Unassembled WGS sequence"/>
</dbReference>
<dbReference type="AlphaFoldDB" id="A0A812RZ16"/>
<gene>
    <name evidence="1" type="ORF">SPIL2461_LOCUS11259</name>
</gene>
<dbReference type="OrthoDB" id="448892at2759"/>